<accession>A0A022VUY3</accession>
<sequence>MKAALSLVNPQRKGTAKPILYPFPSLPPSHSPGHSFSSSCAATVTASTSLPPSLLLHPLQLPSMRVIAAADWSPTPLEGTTNSTGSIRLGILHLQDHSSLTASSHIPNSRAQLRHSQESSIPKVDGVQGRARSRSRAERKGRFFLQQGRKKSAFQDARRYRVLDIPALAVELHAPCSSAAGGISDVWV</sequence>
<proteinExistence type="predicted"/>
<reference evidence="2" key="1">
    <citation type="submission" date="2014-02" db="EMBL/GenBank/DDBJ databases">
        <title>The Genome Sequence of Trichophyton rubrum (morphotype fischeri) CBS 288.86.</title>
        <authorList>
            <consortium name="The Broad Institute Genomics Platform"/>
            <person name="Cuomo C.A."/>
            <person name="White T.C."/>
            <person name="Graser Y."/>
            <person name="Martinez-Rossi N."/>
            <person name="Heitman J."/>
            <person name="Young S.K."/>
            <person name="Zeng Q."/>
            <person name="Gargeya S."/>
            <person name="Abouelleil A."/>
            <person name="Alvarado L."/>
            <person name="Chapman S.B."/>
            <person name="Gainer-Dewar J."/>
            <person name="Goldberg J."/>
            <person name="Griggs A."/>
            <person name="Gujja S."/>
            <person name="Hansen M."/>
            <person name="Howarth C."/>
            <person name="Imamovic A."/>
            <person name="Larimer J."/>
            <person name="Martinez D."/>
            <person name="Murphy C."/>
            <person name="Pearson M.D."/>
            <person name="Persinoti G."/>
            <person name="Poon T."/>
            <person name="Priest M."/>
            <person name="Roberts A.D."/>
            <person name="Saif S."/>
            <person name="Shea T.D."/>
            <person name="Sykes S.N."/>
            <person name="Wortman J."/>
            <person name="Nusbaum C."/>
            <person name="Birren B."/>
        </authorList>
    </citation>
    <scope>NUCLEOTIDE SEQUENCE [LARGE SCALE GENOMIC DNA]</scope>
    <source>
        <strain evidence="2">CBS 288.86</strain>
    </source>
</reference>
<name>A0A022VUY3_TRIRU</name>
<dbReference type="HOGENOM" id="CLU_1442039_0_0_1"/>
<organism evidence="2">
    <name type="scientific">Trichophyton rubrum CBS 288.86</name>
    <dbReference type="NCBI Taxonomy" id="1215330"/>
    <lineage>
        <taxon>Eukaryota</taxon>
        <taxon>Fungi</taxon>
        <taxon>Dikarya</taxon>
        <taxon>Ascomycota</taxon>
        <taxon>Pezizomycotina</taxon>
        <taxon>Eurotiomycetes</taxon>
        <taxon>Eurotiomycetidae</taxon>
        <taxon>Onygenales</taxon>
        <taxon>Arthrodermataceae</taxon>
        <taxon>Trichophyton</taxon>
    </lineage>
</organism>
<evidence type="ECO:0000313" key="2">
    <source>
        <dbReference type="EMBL" id="EZF49861.1"/>
    </source>
</evidence>
<gene>
    <name evidence="2" type="ORF">H103_06577</name>
</gene>
<dbReference type="Proteomes" id="UP000023758">
    <property type="component" value="Unassembled WGS sequence"/>
</dbReference>
<dbReference type="AlphaFoldDB" id="A0A022VUY3"/>
<evidence type="ECO:0000256" key="1">
    <source>
        <dbReference type="SAM" id="MobiDB-lite"/>
    </source>
</evidence>
<dbReference type="EMBL" id="KK207894">
    <property type="protein sequence ID" value="EZF49861.1"/>
    <property type="molecule type" value="Genomic_DNA"/>
</dbReference>
<protein>
    <submittedName>
        <fullName evidence="2">Uncharacterized protein</fullName>
    </submittedName>
</protein>
<feature type="region of interest" description="Disordered" evidence="1">
    <location>
        <begin position="104"/>
        <end position="140"/>
    </location>
</feature>